<proteinExistence type="inferred from homology"/>
<keyword evidence="8" id="KW-1185">Reference proteome</keyword>
<dbReference type="Proteomes" id="UP001501004">
    <property type="component" value="Unassembled WGS sequence"/>
</dbReference>
<dbReference type="SUPFAM" id="SSF52467">
    <property type="entry name" value="DHS-like NAD/FAD-binding domain"/>
    <property type="match status" value="1"/>
</dbReference>
<evidence type="ECO:0000256" key="1">
    <source>
        <dbReference type="ARBA" id="ARBA00007812"/>
    </source>
</evidence>
<reference evidence="8" key="1">
    <citation type="journal article" date="2019" name="Int. J. Syst. Evol. Microbiol.">
        <title>The Global Catalogue of Microorganisms (GCM) 10K type strain sequencing project: providing services to taxonomists for standard genome sequencing and annotation.</title>
        <authorList>
            <consortium name="The Broad Institute Genomics Platform"/>
            <consortium name="The Broad Institute Genome Sequencing Center for Infectious Disease"/>
            <person name="Wu L."/>
            <person name="Ma J."/>
        </authorList>
    </citation>
    <scope>NUCLEOTIDE SEQUENCE [LARGE SCALE GENOMIC DNA]</scope>
    <source>
        <strain evidence="8">JCM 16949</strain>
    </source>
</reference>
<dbReference type="InterPro" id="IPR011766">
    <property type="entry name" value="TPP_enzyme_TPP-bd"/>
</dbReference>
<protein>
    <submittedName>
        <fullName evidence="7">Thiamine pyrophosphate-binding protein</fullName>
    </submittedName>
</protein>
<organism evidence="7 8">
    <name type="scientific">Leifsonella bigeumensis</name>
    <dbReference type="NCBI Taxonomy" id="433643"/>
    <lineage>
        <taxon>Bacteria</taxon>
        <taxon>Bacillati</taxon>
        <taxon>Actinomycetota</taxon>
        <taxon>Actinomycetes</taxon>
        <taxon>Micrococcales</taxon>
        <taxon>Microbacteriaceae</taxon>
        <taxon>Leifsonella</taxon>
    </lineage>
</organism>
<dbReference type="InterPro" id="IPR045229">
    <property type="entry name" value="TPP_enz"/>
</dbReference>
<dbReference type="Pfam" id="PF00205">
    <property type="entry name" value="TPP_enzyme_M"/>
    <property type="match status" value="1"/>
</dbReference>
<dbReference type="CDD" id="cd07035">
    <property type="entry name" value="TPP_PYR_POX_like"/>
    <property type="match status" value="1"/>
</dbReference>
<keyword evidence="2 3" id="KW-0786">Thiamine pyrophosphate</keyword>
<dbReference type="PANTHER" id="PTHR18968:SF13">
    <property type="entry name" value="ACETOLACTATE SYNTHASE CATALYTIC SUBUNIT, MITOCHONDRIAL"/>
    <property type="match status" value="1"/>
</dbReference>
<dbReference type="CDD" id="cd00568">
    <property type="entry name" value="TPP_enzymes"/>
    <property type="match status" value="1"/>
</dbReference>
<dbReference type="Gene3D" id="3.40.50.970">
    <property type="match status" value="2"/>
</dbReference>
<comment type="caution">
    <text evidence="7">The sequence shown here is derived from an EMBL/GenBank/DDBJ whole genome shotgun (WGS) entry which is preliminary data.</text>
</comment>
<evidence type="ECO:0000259" key="4">
    <source>
        <dbReference type="Pfam" id="PF00205"/>
    </source>
</evidence>
<dbReference type="EMBL" id="BAABAE010000004">
    <property type="protein sequence ID" value="GAA3749294.1"/>
    <property type="molecule type" value="Genomic_DNA"/>
</dbReference>
<accession>A0ABP7FYE6</accession>
<comment type="similarity">
    <text evidence="1 3">Belongs to the TPP enzyme family.</text>
</comment>
<sequence>MSAHGTMKVSEAVGRALAQWGVDRVFGVAGSGNFEVTTALVAGGASYVAARHEGGATTMADGYSRLARKVSVVSVHQGPGLTNAMTGIGEAVKARTPLIVVAGETPRTMKTSNFWIDQAAAAEALGALAFRLESPQTALADAAQAFLAARSGRPVLLGLPLDVQAAEFDWTGSAPALPDAPSPSVASADAVADLASRLAAAERPLILGGRGALSAHDELIRLAAASGALLATTAMARGLFNDDPWNLDVMGGFANAAMAELIQAADLIVAFGASLNRWTTRNGELVENTTVVQVDTDAAAFSRHRRVTSTVLGDAGLTADAVAAELASGTLGSAGTPREGFRTQQTARALASGRLWRDQPFEPRVSESRIDPRTLAVALDELLPSERIVTADAGSHTEYTAMYLQVPDDRGFCLPLGFQCIGLALAASIGAAVARPDRLPVTGVGDGGFMMSLVELDTAVRLGLPMVIVVYNDSAYGAEVHHFGHTGLPLDVVEFPETDIAAIARGFGCDGITVRSLDDLSGLRQWLEGDRTAPIVIDAKTISFPSWVDAHAFVGEPK</sequence>
<evidence type="ECO:0000256" key="2">
    <source>
        <dbReference type="ARBA" id="ARBA00023052"/>
    </source>
</evidence>
<feature type="domain" description="Thiamine pyrophosphate enzyme TPP-binding" evidence="5">
    <location>
        <begin position="392"/>
        <end position="537"/>
    </location>
</feature>
<evidence type="ECO:0000313" key="7">
    <source>
        <dbReference type="EMBL" id="GAA3749294.1"/>
    </source>
</evidence>
<evidence type="ECO:0000256" key="3">
    <source>
        <dbReference type="RuleBase" id="RU362132"/>
    </source>
</evidence>
<dbReference type="InterPro" id="IPR012001">
    <property type="entry name" value="Thiamin_PyroP_enz_TPP-bd_dom"/>
</dbReference>
<dbReference type="SUPFAM" id="SSF52518">
    <property type="entry name" value="Thiamin diphosphate-binding fold (THDP-binding)"/>
    <property type="match status" value="2"/>
</dbReference>
<dbReference type="Gene3D" id="3.40.50.1220">
    <property type="entry name" value="TPP-binding domain"/>
    <property type="match status" value="1"/>
</dbReference>
<dbReference type="PANTHER" id="PTHR18968">
    <property type="entry name" value="THIAMINE PYROPHOSPHATE ENZYMES"/>
    <property type="match status" value="1"/>
</dbReference>
<evidence type="ECO:0000259" key="6">
    <source>
        <dbReference type="Pfam" id="PF02776"/>
    </source>
</evidence>
<dbReference type="InterPro" id="IPR029061">
    <property type="entry name" value="THDP-binding"/>
</dbReference>
<evidence type="ECO:0000259" key="5">
    <source>
        <dbReference type="Pfam" id="PF02775"/>
    </source>
</evidence>
<dbReference type="InterPro" id="IPR029035">
    <property type="entry name" value="DHS-like_NAD/FAD-binding_dom"/>
</dbReference>
<feature type="domain" description="Thiamine pyrophosphate enzyme central" evidence="4">
    <location>
        <begin position="192"/>
        <end position="321"/>
    </location>
</feature>
<dbReference type="InterPro" id="IPR012000">
    <property type="entry name" value="Thiamin_PyroP_enz_cen_dom"/>
</dbReference>
<dbReference type="Pfam" id="PF02776">
    <property type="entry name" value="TPP_enzyme_N"/>
    <property type="match status" value="1"/>
</dbReference>
<dbReference type="Pfam" id="PF02775">
    <property type="entry name" value="TPP_enzyme_C"/>
    <property type="match status" value="1"/>
</dbReference>
<gene>
    <name evidence="7" type="ORF">GCM10022239_25780</name>
</gene>
<feature type="domain" description="Thiamine pyrophosphate enzyme N-terminal TPP-binding" evidence="6">
    <location>
        <begin position="7"/>
        <end position="110"/>
    </location>
</feature>
<evidence type="ECO:0000313" key="8">
    <source>
        <dbReference type="Proteomes" id="UP001501004"/>
    </source>
</evidence>
<name>A0ABP7FYE6_9MICO</name>